<dbReference type="AlphaFoldDB" id="W4RTX7"/>
<proteinExistence type="predicted"/>
<keyword evidence="4" id="KW-1185">Reference proteome</keyword>
<dbReference type="Gene3D" id="3.30.230.10">
    <property type="match status" value="1"/>
</dbReference>
<dbReference type="InterPro" id="IPR004482">
    <property type="entry name" value="Mg_chelat-rel"/>
</dbReference>
<evidence type="ECO:0000313" key="4">
    <source>
        <dbReference type="Proteomes" id="UP000018949"/>
    </source>
</evidence>
<dbReference type="InterPro" id="IPR014721">
    <property type="entry name" value="Ribsml_uS5_D2-typ_fold_subgr"/>
</dbReference>
<evidence type="ECO:0000313" key="3">
    <source>
        <dbReference type="EMBL" id="GAE47323.1"/>
    </source>
</evidence>
<dbReference type="GO" id="GO:0005524">
    <property type="term" value="F:ATP binding"/>
    <property type="evidence" value="ECO:0007669"/>
    <property type="project" value="InterPro"/>
</dbReference>
<dbReference type="Proteomes" id="UP000018949">
    <property type="component" value="Unassembled WGS sequence"/>
</dbReference>
<accession>W4RTX7</accession>
<reference evidence="3 4" key="1">
    <citation type="submission" date="2013-12" db="EMBL/GenBank/DDBJ databases">
        <title>NBRP : Genome information of microbial organism related human and environment.</title>
        <authorList>
            <person name="Hattori M."/>
            <person name="Oshima K."/>
            <person name="Inaba H."/>
            <person name="Suda W."/>
            <person name="Sakamoto M."/>
            <person name="Iino T."/>
            <person name="Kitahara M."/>
            <person name="Oshida Y."/>
            <person name="Iida T."/>
            <person name="Kudo T."/>
            <person name="Itoh T."/>
            <person name="Ahmed I."/>
            <person name="Ohkuma M."/>
        </authorList>
    </citation>
    <scope>NUCLEOTIDE SEQUENCE [LARGE SCALE GENOMIC DNA]</scope>
    <source>
        <strain evidence="3 4">JCM 21738</strain>
    </source>
</reference>
<sequence length="498" mass="54697">MSVKVTSIGLKGLEGYRVDVEVQVKEGFESIVIVGLPDASVKESKERVTAALHTHGFPLVEKKVIINLSPAEQKKNGPLFDLAIAIGILKSGGFIQDTIPMDAGFIGALSLDGTVHPVEGMIAAILAARKLRLKRLVLPFDPTIPRIEIDGLELVYVETLLDVMNLLAGQQLLPLLPEVEMIEESMVTTRDFNQIIGHDFAKRALEIAASGGHYVLMDGPPGCGKSLLAETFPTILPSLSKESQLEKISLYQLAGAPYSSLTLPPYRHPHHSASAVSIIGGGTNPKPGEVSLAHRGVLFLDELGEFSKKTLDMLRQPLENEKVTISRIHSTVTYPAKFIFIAAMNPCPCGYLGSDNHYCTCSEKQIKAYKNRVSGPVLDRIDILLTLKPVNLKGHDFSKNEPSEDLRKRVIAARERQYDRYGKEICNSSVPFGQLIGSRPLTDSQQSRLQDLSMKHGLSNRVQIKLIRLARTISDMRGEQFISDAAIEEALNLRRIGK</sequence>
<feature type="domain" description="Mg chelatase-related protein C-terminal" evidence="2">
    <location>
        <begin position="401"/>
        <end position="494"/>
    </location>
</feature>
<evidence type="ECO:0000259" key="2">
    <source>
        <dbReference type="Pfam" id="PF13335"/>
    </source>
</evidence>
<dbReference type="Gene3D" id="3.40.50.300">
    <property type="entry name" value="P-loop containing nucleotide triphosphate hydrolases"/>
    <property type="match status" value="1"/>
</dbReference>
<evidence type="ECO:0000259" key="1">
    <source>
        <dbReference type="Pfam" id="PF01078"/>
    </source>
</evidence>
<dbReference type="Pfam" id="PF13541">
    <property type="entry name" value="ChlI"/>
    <property type="match status" value="1"/>
</dbReference>
<dbReference type="InterPro" id="IPR045006">
    <property type="entry name" value="CHLI-like"/>
</dbReference>
<feature type="domain" description="Magnesium chelatase ChlI-like catalytic" evidence="1">
    <location>
        <begin position="191"/>
        <end position="391"/>
    </location>
</feature>
<dbReference type="PANTHER" id="PTHR32039">
    <property type="entry name" value="MAGNESIUM-CHELATASE SUBUNIT CHLI"/>
    <property type="match status" value="1"/>
</dbReference>
<gene>
    <name evidence="3" type="ORF">JCM21738_4290</name>
</gene>
<protein>
    <submittedName>
        <fullName evidence="3">Mg(2+) chelatase family protein</fullName>
    </submittedName>
</protein>
<dbReference type="NCBIfam" id="TIGR00368">
    <property type="entry name" value="YifB family Mg chelatase-like AAA ATPase"/>
    <property type="match status" value="1"/>
</dbReference>
<dbReference type="SUPFAM" id="SSF52540">
    <property type="entry name" value="P-loop containing nucleoside triphosphate hydrolases"/>
    <property type="match status" value="1"/>
</dbReference>
<dbReference type="RefSeq" id="WP_023613689.1">
    <property type="nucleotide sequence ID" value="NZ_BAUW01000072.1"/>
</dbReference>
<dbReference type="Pfam" id="PF13335">
    <property type="entry name" value="Mg_chelatase_C"/>
    <property type="match status" value="1"/>
</dbReference>
<dbReference type="SUPFAM" id="SSF54211">
    <property type="entry name" value="Ribosomal protein S5 domain 2-like"/>
    <property type="match status" value="1"/>
</dbReference>
<dbReference type="Pfam" id="PF01078">
    <property type="entry name" value="Mg_chelatase"/>
    <property type="match status" value="1"/>
</dbReference>
<dbReference type="InterPro" id="IPR020568">
    <property type="entry name" value="Ribosomal_Su5_D2-typ_SF"/>
</dbReference>
<dbReference type="InterPro" id="IPR025158">
    <property type="entry name" value="Mg_chelat-rel_C"/>
</dbReference>
<dbReference type="eggNOG" id="COG0606">
    <property type="taxonomic scope" value="Bacteria"/>
</dbReference>
<comment type="caution">
    <text evidence="3">The sequence shown here is derived from an EMBL/GenBank/DDBJ whole genome shotgun (WGS) entry which is preliminary data.</text>
</comment>
<dbReference type="PANTHER" id="PTHR32039:SF7">
    <property type="entry name" value="COMPETENCE PROTEIN COMM"/>
    <property type="match status" value="1"/>
</dbReference>
<dbReference type="EMBL" id="BAUW01000072">
    <property type="protein sequence ID" value="GAE47323.1"/>
    <property type="molecule type" value="Genomic_DNA"/>
</dbReference>
<dbReference type="InterPro" id="IPR000523">
    <property type="entry name" value="Mg_chelatse_chII-like_cat_dom"/>
</dbReference>
<dbReference type="InterPro" id="IPR027417">
    <property type="entry name" value="P-loop_NTPase"/>
</dbReference>
<name>W4RTX7_9BACI</name>
<organism evidence="3 4">
    <name type="scientific">Mesobacillus boroniphilus JCM 21738</name>
    <dbReference type="NCBI Taxonomy" id="1294265"/>
    <lineage>
        <taxon>Bacteria</taxon>
        <taxon>Bacillati</taxon>
        <taxon>Bacillota</taxon>
        <taxon>Bacilli</taxon>
        <taxon>Bacillales</taxon>
        <taxon>Bacillaceae</taxon>
        <taxon>Mesobacillus</taxon>
    </lineage>
</organism>